<dbReference type="GO" id="GO:0032259">
    <property type="term" value="P:methylation"/>
    <property type="evidence" value="ECO:0007669"/>
    <property type="project" value="UniProtKB-KW"/>
</dbReference>
<keyword evidence="3" id="KW-0808">Transferase</keyword>
<accession>X0TE08</accession>
<evidence type="ECO:0000256" key="1">
    <source>
        <dbReference type="ARBA" id="ARBA00006594"/>
    </source>
</evidence>
<dbReference type="Gene3D" id="3.40.50.150">
    <property type="entry name" value="Vaccinia Virus protein VP39"/>
    <property type="match status" value="1"/>
</dbReference>
<dbReference type="AlphaFoldDB" id="X0TE08"/>
<dbReference type="GO" id="GO:0008170">
    <property type="term" value="F:N-methyltransferase activity"/>
    <property type="evidence" value="ECO:0007669"/>
    <property type="project" value="InterPro"/>
</dbReference>
<comment type="similarity">
    <text evidence="1">Belongs to the N(4)/N(6)-methyltransferase family.</text>
</comment>
<organism evidence="5">
    <name type="scientific">marine sediment metagenome</name>
    <dbReference type="NCBI Taxonomy" id="412755"/>
    <lineage>
        <taxon>unclassified sequences</taxon>
        <taxon>metagenomes</taxon>
        <taxon>ecological metagenomes</taxon>
    </lineage>
</organism>
<comment type="caution">
    <text evidence="5">The sequence shown here is derived from an EMBL/GenBank/DDBJ whole genome shotgun (WGS) entry which is preliminary data.</text>
</comment>
<sequence length="274" mass="31782">MSSSHEQDVPDSSFDYLFLDPPFGANINYSELNFLWESWLKVWTNNKPEAIENKVQKKSANEYRHLMTECFREAFRILKPGRWMTVEFSNTKASVWNSIQTALQEVGFIVANVSALDKKQGSFKAVTTTTAVKQDLVISAYKPNGGLEKRFEKEAETEEGVWDFIRTHLKYLPTFKGKAGQAEFIPERDPRILFDQLIAFYVRHGIPVPISSPEFQAGLAQRFLERDGMYFLPQQAAEYDKKRMLVKDFMEMKLFVDDEASAIQWLRQQLKKKP</sequence>
<dbReference type="InterPro" id="IPR002052">
    <property type="entry name" value="DNA_methylase_N6_adenine_CS"/>
</dbReference>
<dbReference type="PROSITE" id="PS00092">
    <property type="entry name" value="N6_MTASE"/>
    <property type="match status" value="1"/>
</dbReference>
<keyword evidence="2" id="KW-0489">Methyltransferase</keyword>
<name>X0TE08_9ZZZZ</name>
<reference evidence="5" key="1">
    <citation type="journal article" date="2014" name="Front. Microbiol.">
        <title>High frequency of phylogenetically diverse reductive dehalogenase-homologous genes in deep subseafloor sedimentary metagenomes.</title>
        <authorList>
            <person name="Kawai M."/>
            <person name="Futagami T."/>
            <person name="Toyoda A."/>
            <person name="Takaki Y."/>
            <person name="Nishi S."/>
            <person name="Hori S."/>
            <person name="Arai W."/>
            <person name="Tsubouchi T."/>
            <person name="Morono Y."/>
            <person name="Uchiyama I."/>
            <person name="Ito T."/>
            <person name="Fujiyama A."/>
            <person name="Inagaki F."/>
            <person name="Takami H."/>
        </authorList>
    </citation>
    <scope>NUCLEOTIDE SEQUENCE</scope>
    <source>
        <strain evidence="5">Expedition CK06-06</strain>
    </source>
</reference>
<evidence type="ECO:0000259" key="4">
    <source>
        <dbReference type="Pfam" id="PF01555"/>
    </source>
</evidence>
<feature type="domain" description="DNA methylase N-4/N-6" evidence="4">
    <location>
        <begin position="15"/>
        <end position="142"/>
    </location>
</feature>
<evidence type="ECO:0000313" key="5">
    <source>
        <dbReference type="EMBL" id="GAF91773.1"/>
    </source>
</evidence>
<feature type="non-terminal residue" evidence="5">
    <location>
        <position position="274"/>
    </location>
</feature>
<dbReference type="SUPFAM" id="SSF53335">
    <property type="entry name" value="S-adenosyl-L-methionine-dependent methyltransferases"/>
    <property type="match status" value="1"/>
</dbReference>
<dbReference type="Pfam" id="PF01555">
    <property type="entry name" value="N6_N4_Mtase"/>
    <property type="match status" value="1"/>
</dbReference>
<evidence type="ECO:0000256" key="3">
    <source>
        <dbReference type="ARBA" id="ARBA00022679"/>
    </source>
</evidence>
<dbReference type="EMBL" id="BARS01010279">
    <property type="protein sequence ID" value="GAF91773.1"/>
    <property type="molecule type" value="Genomic_DNA"/>
</dbReference>
<evidence type="ECO:0000256" key="2">
    <source>
        <dbReference type="ARBA" id="ARBA00022603"/>
    </source>
</evidence>
<proteinExistence type="inferred from homology"/>
<dbReference type="InterPro" id="IPR029063">
    <property type="entry name" value="SAM-dependent_MTases_sf"/>
</dbReference>
<dbReference type="GO" id="GO:0003677">
    <property type="term" value="F:DNA binding"/>
    <property type="evidence" value="ECO:0007669"/>
    <property type="project" value="InterPro"/>
</dbReference>
<gene>
    <name evidence="5" type="ORF">S01H1_19097</name>
</gene>
<protein>
    <recommendedName>
        <fullName evidence="4">DNA methylase N-4/N-6 domain-containing protein</fullName>
    </recommendedName>
</protein>
<dbReference type="InterPro" id="IPR002941">
    <property type="entry name" value="DNA_methylase_N4/N6"/>
</dbReference>